<feature type="transmembrane region" description="Helical" evidence="1">
    <location>
        <begin position="35"/>
        <end position="54"/>
    </location>
</feature>
<protein>
    <submittedName>
        <fullName evidence="2">Uncharacterized protein</fullName>
    </submittedName>
</protein>
<gene>
    <name evidence="2" type="ordered locus">Emtol_3291</name>
</gene>
<organism evidence="2 3">
    <name type="scientific">Emticicia oligotrophica (strain DSM 17448 / CIP 109782 / MTCC 6937 / GPTSA100-15)</name>
    <dbReference type="NCBI Taxonomy" id="929562"/>
    <lineage>
        <taxon>Bacteria</taxon>
        <taxon>Pseudomonadati</taxon>
        <taxon>Bacteroidota</taxon>
        <taxon>Cytophagia</taxon>
        <taxon>Cytophagales</taxon>
        <taxon>Leadbetterellaceae</taxon>
        <taxon>Emticicia</taxon>
    </lineage>
</organism>
<dbReference type="Proteomes" id="UP000002875">
    <property type="component" value="Chromosome"/>
</dbReference>
<reference evidence="2 3" key="1">
    <citation type="submission" date="2011-07" db="EMBL/GenBank/DDBJ databases">
        <title>The complete genome of chromosome of Emticicia oligotrophica DSM 17448.</title>
        <authorList>
            <consortium name="US DOE Joint Genome Institute (JGI-PGF)"/>
            <person name="Lucas S."/>
            <person name="Han J."/>
            <person name="Lapidus A."/>
            <person name="Bruce D."/>
            <person name="Goodwin L."/>
            <person name="Pitluck S."/>
            <person name="Peters L."/>
            <person name="Kyrpides N."/>
            <person name="Mavromatis K."/>
            <person name="Ivanova N."/>
            <person name="Ovchinnikova G."/>
            <person name="Teshima H."/>
            <person name="Detter J.C."/>
            <person name="Tapia R."/>
            <person name="Han C."/>
            <person name="Land M."/>
            <person name="Hauser L."/>
            <person name="Markowitz V."/>
            <person name="Cheng J.-F."/>
            <person name="Hugenholtz P."/>
            <person name="Woyke T."/>
            <person name="Wu D."/>
            <person name="Tindall B."/>
            <person name="Pomrenke H."/>
            <person name="Brambilla E."/>
            <person name="Klenk H.-P."/>
            <person name="Eisen J.A."/>
        </authorList>
    </citation>
    <scope>NUCLEOTIDE SEQUENCE [LARGE SCALE GENOMIC DNA]</scope>
    <source>
        <strain evidence="2 3">DSM 17448</strain>
    </source>
</reference>
<accession>A0ABM5N4K3</accession>
<keyword evidence="1" id="KW-0472">Membrane</keyword>
<keyword evidence="1" id="KW-1133">Transmembrane helix</keyword>
<proteinExistence type="predicted"/>
<sequence>MTFFTNQNYKWTIIILFLGLIIAPAQMPSPTFKSIALAVLGGGCLFFELLSLRSLKKDGQNFRTEFRQTTLLITLTALLLVVNLVI</sequence>
<evidence type="ECO:0000256" key="1">
    <source>
        <dbReference type="SAM" id="Phobius"/>
    </source>
</evidence>
<name>A0ABM5N4K3_EMTOG</name>
<dbReference type="EMBL" id="CP002961">
    <property type="protein sequence ID" value="AFK04420.1"/>
    <property type="molecule type" value="Genomic_DNA"/>
</dbReference>
<evidence type="ECO:0000313" key="3">
    <source>
        <dbReference type="Proteomes" id="UP000002875"/>
    </source>
</evidence>
<keyword evidence="3" id="KW-1185">Reference proteome</keyword>
<dbReference type="RefSeq" id="WP_015030114.1">
    <property type="nucleotide sequence ID" value="NC_018748.1"/>
</dbReference>
<evidence type="ECO:0000313" key="2">
    <source>
        <dbReference type="EMBL" id="AFK04420.1"/>
    </source>
</evidence>
<keyword evidence="1" id="KW-0812">Transmembrane</keyword>